<name>A0A7W7IP85_9CAUL</name>
<dbReference type="Gene3D" id="3.40.50.300">
    <property type="entry name" value="P-loop containing nucleotide triphosphate hydrolases"/>
    <property type="match status" value="2"/>
</dbReference>
<dbReference type="RefSeq" id="WP_184268968.1">
    <property type="nucleotide sequence ID" value="NZ_JACHKY010000002.1"/>
</dbReference>
<dbReference type="SUPFAM" id="SSF52540">
    <property type="entry name" value="P-loop containing nucleoside triphosphate hydrolases"/>
    <property type="match status" value="1"/>
</dbReference>
<comment type="caution">
    <text evidence="3">The sequence shown here is derived from an EMBL/GenBank/DDBJ whole genome shotgun (WGS) entry which is preliminary data.</text>
</comment>
<evidence type="ECO:0000313" key="3">
    <source>
        <dbReference type="EMBL" id="MBB4797981.1"/>
    </source>
</evidence>
<dbReference type="InterPro" id="IPR051396">
    <property type="entry name" value="Bact_Antivir_Def_Nuclease"/>
</dbReference>
<dbReference type="Proteomes" id="UP000539957">
    <property type="component" value="Unassembled WGS sequence"/>
</dbReference>
<keyword evidence="4" id="KW-1185">Reference proteome</keyword>
<organism evidence="3 4">
    <name type="scientific">Brevundimonas bullata</name>
    <dbReference type="NCBI Taxonomy" id="13160"/>
    <lineage>
        <taxon>Bacteria</taxon>
        <taxon>Pseudomonadati</taxon>
        <taxon>Pseudomonadota</taxon>
        <taxon>Alphaproteobacteria</taxon>
        <taxon>Caulobacterales</taxon>
        <taxon>Caulobacteraceae</taxon>
        <taxon>Brevundimonas</taxon>
    </lineage>
</organism>
<dbReference type="AlphaFoldDB" id="A0A7W7IP85"/>
<reference evidence="3 4" key="1">
    <citation type="submission" date="2020-08" db="EMBL/GenBank/DDBJ databases">
        <title>Functional genomics of gut bacteria from endangered species of beetles.</title>
        <authorList>
            <person name="Carlos-Shanley C."/>
        </authorList>
    </citation>
    <scope>NUCLEOTIDE SEQUENCE [LARGE SCALE GENOMIC DNA]</scope>
    <source>
        <strain evidence="3 4">S00123</strain>
    </source>
</reference>
<dbReference type="PANTHER" id="PTHR43581:SF2">
    <property type="entry name" value="EXCINUCLEASE ATPASE SUBUNIT"/>
    <property type="match status" value="1"/>
</dbReference>
<dbReference type="Pfam" id="PF13304">
    <property type="entry name" value="AAA_21"/>
    <property type="match status" value="1"/>
</dbReference>
<accession>A0A7W7IP85</accession>
<feature type="domain" description="Rad50/SbcC-type AAA" evidence="2">
    <location>
        <begin position="32"/>
        <end position="153"/>
    </location>
</feature>
<feature type="domain" description="ATPase AAA-type core" evidence="1">
    <location>
        <begin position="160"/>
        <end position="274"/>
    </location>
</feature>
<evidence type="ECO:0000313" key="4">
    <source>
        <dbReference type="Proteomes" id="UP000539957"/>
    </source>
</evidence>
<sequence length="494" mass="54781">MAAQYQSEIRESVVRDLLDKIKKQSVGSYLRRIKLNKVRAFENQSVDLDFPVTALIGTNGGGKSTILGAAAIAHKSVKPGLFFPKSSIGDQSMSNWGIGYEIIEKKKNPTQPISRNARFRNSKWVRDDLIDRPVLYFGIQRTVPASERREFKKFATFSYKFKGVRTELSGTTQEQVARILGKDVSKFEQAAVSTTQSFYVGGDGNITYSEFHFGAGESSILRMVSEIEAAPENAIVLIEEIENGLHPVATRRMVEYLIDVASRRSIQTIFTTHSEDALTPLPPEAIWSSIDGRTRQGKISIEALRAITGRVDERLAIFVEDDFAKEWVEAIVRFKLPQNMEEIGVYPVSGDSQAFAIHTSHRNNPAIADRLKSLCVLDGDSEKIEDGAAGVLKLPGRVPEAVVFDYVRNNIDSLSMRLAVSMHLPPDKEGTVRKVVEDVSNTNRDPHLLFSQIGLRSGLVPTKIVSSAFLSLWIDGNPVDSQRIADAIVEVLTS</sequence>
<dbReference type="GO" id="GO:0006302">
    <property type="term" value="P:double-strand break repair"/>
    <property type="evidence" value="ECO:0007669"/>
    <property type="project" value="InterPro"/>
</dbReference>
<dbReference type="GO" id="GO:0005524">
    <property type="term" value="F:ATP binding"/>
    <property type="evidence" value="ECO:0007669"/>
    <property type="project" value="InterPro"/>
</dbReference>
<dbReference type="PANTHER" id="PTHR43581">
    <property type="entry name" value="ATP/GTP PHOSPHATASE"/>
    <property type="match status" value="1"/>
</dbReference>
<protein>
    <submittedName>
        <fullName evidence="3">Putative ATPase</fullName>
    </submittedName>
</protein>
<proteinExistence type="predicted"/>
<evidence type="ECO:0000259" key="1">
    <source>
        <dbReference type="Pfam" id="PF13304"/>
    </source>
</evidence>
<dbReference type="GO" id="GO:0016887">
    <property type="term" value="F:ATP hydrolysis activity"/>
    <property type="evidence" value="ECO:0007669"/>
    <property type="project" value="InterPro"/>
</dbReference>
<gene>
    <name evidence="3" type="ORF">HNP32_001705</name>
</gene>
<dbReference type="InterPro" id="IPR027417">
    <property type="entry name" value="P-loop_NTPase"/>
</dbReference>
<dbReference type="InterPro" id="IPR003959">
    <property type="entry name" value="ATPase_AAA_core"/>
</dbReference>
<dbReference type="InterPro" id="IPR038729">
    <property type="entry name" value="Rad50/SbcC_AAA"/>
</dbReference>
<dbReference type="EMBL" id="JACHKY010000002">
    <property type="protein sequence ID" value="MBB4797981.1"/>
    <property type="molecule type" value="Genomic_DNA"/>
</dbReference>
<dbReference type="Pfam" id="PF13476">
    <property type="entry name" value="AAA_23"/>
    <property type="match status" value="1"/>
</dbReference>
<evidence type="ECO:0000259" key="2">
    <source>
        <dbReference type="Pfam" id="PF13476"/>
    </source>
</evidence>